<feature type="region of interest" description="Disordered" evidence="1">
    <location>
        <begin position="372"/>
        <end position="701"/>
    </location>
</feature>
<organism evidence="2 3">
    <name type="scientific">Hebeloma cylindrosporum</name>
    <dbReference type="NCBI Taxonomy" id="76867"/>
    <lineage>
        <taxon>Eukaryota</taxon>
        <taxon>Fungi</taxon>
        <taxon>Dikarya</taxon>
        <taxon>Basidiomycota</taxon>
        <taxon>Agaricomycotina</taxon>
        <taxon>Agaricomycetes</taxon>
        <taxon>Agaricomycetidae</taxon>
        <taxon>Agaricales</taxon>
        <taxon>Agaricineae</taxon>
        <taxon>Hymenogastraceae</taxon>
        <taxon>Hebeloma</taxon>
    </lineage>
</organism>
<feature type="compositionally biased region" description="Basic and acidic residues" evidence="1">
    <location>
        <begin position="1005"/>
        <end position="1021"/>
    </location>
</feature>
<feature type="region of interest" description="Disordered" evidence="1">
    <location>
        <begin position="717"/>
        <end position="841"/>
    </location>
</feature>
<evidence type="ECO:0000313" key="2">
    <source>
        <dbReference type="EMBL" id="KIM44016.1"/>
    </source>
</evidence>
<feature type="region of interest" description="Disordered" evidence="1">
    <location>
        <begin position="1"/>
        <end position="31"/>
    </location>
</feature>
<feature type="compositionally biased region" description="Low complexity" evidence="1">
    <location>
        <begin position="83"/>
        <end position="107"/>
    </location>
</feature>
<feature type="compositionally biased region" description="Polar residues" evidence="1">
    <location>
        <begin position="143"/>
        <end position="156"/>
    </location>
</feature>
<feature type="compositionally biased region" description="Pro residues" evidence="1">
    <location>
        <begin position="672"/>
        <end position="685"/>
    </location>
</feature>
<accession>A0A0C3CJT1</accession>
<dbReference type="AlphaFoldDB" id="A0A0C3CJT1"/>
<feature type="compositionally biased region" description="Basic residues" evidence="1">
    <location>
        <begin position="1022"/>
        <end position="1032"/>
    </location>
</feature>
<dbReference type="HOGENOM" id="CLU_311014_0_0_1"/>
<evidence type="ECO:0000256" key="1">
    <source>
        <dbReference type="SAM" id="MobiDB-lite"/>
    </source>
</evidence>
<feature type="compositionally biased region" description="Low complexity" evidence="1">
    <location>
        <begin position="420"/>
        <end position="450"/>
    </location>
</feature>
<dbReference type="EMBL" id="KN831774">
    <property type="protein sequence ID" value="KIM44016.1"/>
    <property type="molecule type" value="Genomic_DNA"/>
</dbReference>
<feature type="compositionally biased region" description="Basic residues" evidence="1">
    <location>
        <begin position="283"/>
        <end position="293"/>
    </location>
</feature>
<feature type="compositionally biased region" description="Polar residues" evidence="1">
    <location>
        <begin position="120"/>
        <end position="130"/>
    </location>
</feature>
<dbReference type="STRING" id="686832.A0A0C3CJT1"/>
<feature type="compositionally biased region" description="Polar residues" evidence="1">
    <location>
        <begin position="628"/>
        <end position="649"/>
    </location>
</feature>
<feature type="compositionally biased region" description="Polar residues" evidence="1">
    <location>
        <begin position="563"/>
        <end position="572"/>
    </location>
</feature>
<protein>
    <submittedName>
        <fullName evidence="2">Uncharacterized protein</fullName>
    </submittedName>
</protein>
<feature type="compositionally biased region" description="Basic and acidic residues" evidence="1">
    <location>
        <begin position="255"/>
        <end position="264"/>
    </location>
</feature>
<feature type="compositionally biased region" description="Low complexity" evidence="1">
    <location>
        <begin position="515"/>
        <end position="534"/>
    </location>
</feature>
<feature type="region of interest" description="Disordered" evidence="1">
    <location>
        <begin position="1005"/>
        <end position="1038"/>
    </location>
</feature>
<name>A0A0C3CJT1_HEBCY</name>
<evidence type="ECO:0000313" key="3">
    <source>
        <dbReference type="Proteomes" id="UP000053424"/>
    </source>
</evidence>
<reference evidence="2 3" key="1">
    <citation type="submission" date="2014-04" db="EMBL/GenBank/DDBJ databases">
        <authorList>
            <consortium name="DOE Joint Genome Institute"/>
            <person name="Kuo A."/>
            <person name="Gay G."/>
            <person name="Dore J."/>
            <person name="Kohler A."/>
            <person name="Nagy L.G."/>
            <person name="Floudas D."/>
            <person name="Copeland A."/>
            <person name="Barry K.W."/>
            <person name="Cichocki N."/>
            <person name="Veneault-Fourrey C."/>
            <person name="LaButti K."/>
            <person name="Lindquist E.A."/>
            <person name="Lipzen A."/>
            <person name="Lundell T."/>
            <person name="Morin E."/>
            <person name="Murat C."/>
            <person name="Sun H."/>
            <person name="Tunlid A."/>
            <person name="Henrissat B."/>
            <person name="Grigoriev I.V."/>
            <person name="Hibbett D.S."/>
            <person name="Martin F."/>
            <person name="Nordberg H.P."/>
            <person name="Cantor M.N."/>
            <person name="Hua S.X."/>
        </authorList>
    </citation>
    <scope>NUCLEOTIDE SEQUENCE [LARGE SCALE GENOMIC DNA]</scope>
    <source>
        <strain evidence="3">h7</strain>
    </source>
</reference>
<feature type="compositionally biased region" description="Basic residues" evidence="1">
    <location>
        <begin position="200"/>
        <end position="209"/>
    </location>
</feature>
<gene>
    <name evidence="2" type="ORF">M413DRAFT_9280</name>
</gene>
<feature type="compositionally biased region" description="Polar residues" evidence="1">
    <location>
        <begin position="372"/>
        <end position="384"/>
    </location>
</feature>
<feature type="region of interest" description="Disordered" evidence="1">
    <location>
        <begin position="61"/>
        <end position="355"/>
    </location>
</feature>
<feature type="compositionally biased region" description="Pro residues" evidence="1">
    <location>
        <begin position="158"/>
        <end position="169"/>
    </location>
</feature>
<dbReference type="OrthoDB" id="2690066at2759"/>
<feature type="compositionally biased region" description="Low complexity" evidence="1">
    <location>
        <begin position="474"/>
        <end position="492"/>
    </location>
</feature>
<dbReference type="Proteomes" id="UP000053424">
    <property type="component" value="Unassembled WGS sequence"/>
</dbReference>
<keyword evidence="3" id="KW-1185">Reference proteome</keyword>
<proteinExistence type="predicted"/>
<sequence>MDASFTFPRPQAPVPRPAPASKASGGTHMTRESNALRASVLDAALELGLVSNPLVADWMFDNSLPEEDEEQDQVASPGLTYGSSAASEESSSSALTPSSSTHSSASSRHPHAFGAGAQFSVDSVSTTTRKNGAIQFVEPEIRGSSQDTGISGSSNPVVPFPEHPIPARPTTPGGTRKLKKKTRGDGYESDGGYMSETGKKKEKKSKKEKKKDEESIVAIESEKDAKKRAAKEEKKEQEEERKRKKSLLAAVKASKKAESKEAAEHVNGGYDTDGGVIASKGKSFGRSKTKKSKSKAEAAEGVGYETDGAGYQSSASVGVKKSKSRFFNKLSGKSSRTDLRADVEPVPALPPAHEMEPVPLPIAERFATSLSPAAVSTSSLSETRPTPSPVPPLPSSHVLGLPPPLPPLNFQSFTSEPPTSSARALAAAQASSPTNRSSHSSAESSSSSGSKRYGAQFSPTRDNGSAHGHGIGSGSFSTITSSSHQHSVQHHSPNTPNSLAHSDHTALKPPSIAYPNTRSPSPSPSTTTSSSIPTSHPPVAPLQITKGLRMKPSWENFLPSSKKAGSSTSPVSPASPFVAGNLPRSTTTSPALVHPPSHLPPSPNPMSAYLPRSRRNSSTPSPLPVISPPNTAISEQSQRPTHLTITPSSDYLVPSPRNSNLPSPNVLAYYDIPPPSPPPMGPLPNVPAGRPGSANGNANVLPSPAALRQRFIDRTPRHLPSDLHPVVHPPSNIQRGREQPFPSRPVVPVPSASPGIGGSVAGLARRYGNMPPPSGPPAGGGGSAPADVYASSRYQEEKDRAYARRGLTEPAPKFTTQPRHWIDDDREDADSVDDNDNDSANVELRDVLDRFDDGSAESAESHYEEPGHALGRSHSIEAMKGNHHESFPVSEYYGARARIPRASSSNGHGGDEYQFDDGRTVGDRMSRWSGSIYSRASILDEDESGETRDRLVKRMKRNGGAGGRGYVPPVPRLPDAYATGNAEFQITTVGGIQLGIFDGWKIKNKEGSKEINSEEKEEESKKKSKKGRKKEKKTINNI</sequence>
<feature type="compositionally biased region" description="Acidic residues" evidence="1">
    <location>
        <begin position="824"/>
        <end position="837"/>
    </location>
</feature>
<feature type="compositionally biased region" description="Basic and acidic residues" evidence="1">
    <location>
        <begin position="210"/>
        <end position="241"/>
    </location>
</feature>
<reference evidence="3" key="2">
    <citation type="submission" date="2015-01" db="EMBL/GenBank/DDBJ databases">
        <title>Evolutionary Origins and Diversification of the Mycorrhizal Mutualists.</title>
        <authorList>
            <consortium name="DOE Joint Genome Institute"/>
            <consortium name="Mycorrhizal Genomics Consortium"/>
            <person name="Kohler A."/>
            <person name="Kuo A."/>
            <person name="Nagy L.G."/>
            <person name="Floudas D."/>
            <person name="Copeland A."/>
            <person name="Barry K.W."/>
            <person name="Cichocki N."/>
            <person name="Veneault-Fourrey C."/>
            <person name="LaButti K."/>
            <person name="Lindquist E.A."/>
            <person name="Lipzen A."/>
            <person name="Lundell T."/>
            <person name="Morin E."/>
            <person name="Murat C."/>
            <person name="Riley R."/>
            <person name="Ohm R."/>
            <person name="Sun H."/>
            <person name="Tunlid A."/>
            <person name="Henrissat B."/>
            <person name="Grigoriev I.V."/>
            <person name="Hibbett D.S."/>
            <person name="Martin F."/>
        </authorList>
    </citation>
    <scope>NUCLEOTIDE SEQUENCE [LARGE SCALE GENOMIC DNA]</scope>
    <source>
        <strain evidence="3">h7</strain>
    </source>
</reference>
<feature type="compositionally biased region" description="Low complexity" evidence="1">
    <location>
        <begin position="652"/>
        <end position="667"/>
    </location>
</feature>
<feature type="compositionally biased region" description="Polar residues" evidence="1">
    <location>
        <begin position="409"/>
        <end position="419"/>
    </location>
</feature>